<accession>A0A0K1JDW8</accession>
<evidence type="ECO:0008006" key="3">
    <source>
        <dbReference type="Google" id="ProtNLM"/>
    </source>
</evidence>
<dbReference type="EMBL" id="CP011112">
    <property type="protein sequence ID" value="AKU14912.1"/>
    <property type="molecule type" value="Genomic_DNA"/>
</dbReference>
<dbReference type="KEGG" id="lmoi:VV02_01925"/>
<proteinExistence type="predicted"/>
<dbReference type="Pfam" id="PF19741">
    <property type="entry name" value="DUF6230"/>
    <property type="match status" value="1"/>
</dbReference>
<name>A0A0K1JDW8_9MICO</name>
<reference evidence="1 2" key="1">
    <citation type="submission" date="2015-03" db="EMBL/GenBank/DDBJ databases">
        <title>Luteipulveratus halotolerans sp. nov., a novel actinobacterium (Dermacoccaceae) from Sarawak, Malaysia.</title>
        <authorList>
            <person name="Juboi H."/>
            <person name="Basik A."/>
            <person name="Shamsul S.S."/>
            <person name="Arnold P."/>
            <person name="Schmitt E.K."/>
            <person name="Sanglier J.-J."/>
            <person name="Yeo T."/>
        </authorList>
    </citation>
    <scope>NUCLEOTIDE SEQUENCE [LARGE SCALE GENOMIC DNA]</scope>
    <source>
        <strain evidence="1 2">MN07-A0370</strain>
    </source>
</reference>
<dbReference type="STRING" id="571913.VV02_01925"/>
<protein>
    <recommendedName>
        <fullName evidence="3">Cholesterol esterase</fullName>
    </recommendedName>
</protein>
<keyword evidence="2" id="KW-1185">Reference proteome</keyword>
<sequence length="212" mass="21022">MAVPLVAGFAGLGVMATLTTHEVLAVDFPTATSNYRVYSDQLSGESVAAYAGGQAVSDGTRQGVVQLAIGSAEVHGLCVIASQKFAGLGNISVVLTAGEKVDGTPTSGTPALKLDKLVVSTSDAIGEGSGVGRLELGRASETLTVGGDPWKGTPGTQGLQAQTLTLDAADISAAGLQVSSPLKLPGLRVKTVLGDGGVADASKSGTTPDGCR</sequence>
<evidence type="ECO:0000313" key="2">
    <source>
        <dbReference type="Proteomes" id="UP000066480"/>
    </source>
</evidence>
<gene>
    <name evidence="1" type="ORF">VV02_01925</name>
</gene>
<organism evidence="1 2">
    <name type="scientific">Luteipulveratus mongoliensis</name>
    <dbReference type="NCBI Taxonomy" id="571913"/>
    <lineage>
        <taxon>Bacteria</taxon>
        <taxon>Bacillati</taxon>
        <taxon>Actinomycetota</taxon>
        <taxon>Actinomycetes</taxon>
        <taxon>Micrococcales</taxon>
        <taxon>Dermacoccaceae</taxon>
        <taxon>Luteipulveratus</taxon>
    </lineage>
</organism>
<dbReference type="InterPro" id="IPR046198">
    <property type="entry name" value="DUF6230"/>
</dbReference>
<evidence type="ECO:0000313" key="1">
    <source>
        <dbReference type="EMBL" id="AKU14912.1"/>
    </source>
</evidence>
<dbReference type="AlphaFoldDB" id="A0A0K1JDW8"/>
<dbReference type="Proteomes" id="UP000066480">
    <property type="component" value="Chromosome"/>
</dbReference>